<evidence type="ECO:0000256" key="2">
    <source>
        <dbReference type="ARBA" id="ARBA00010992"/>
    </source>
</evidence>
<keyword evidence="5 9" id="KW-1133">Transmembrane helix</keyword>
<dbReference type="GO" id="GO:0005351">
    <property type="term" value="F:carbohydrate:proton symporter activity"/>
    <property type="evidence" value="ECO:0007669"/>
    <property type="project" value="TreeGrafter"/>
</dbReference>
<feature type="domain" description="Major facilitator superfamily (MFS) profile" evidence="10">
    <location>
        <begin position="44"/>
        <end position="485"/>
    </location>
</feature>
<keyword evidence="6 9" id="KW-0472">Membrane</keyword>
<dbReference type="AlphaFoldDB" id="A0AAD4I8F0"/>
<name>A0AAD4I8F0_9PLEO</name>
<evidence type="ECO:0000313" key="11">
    <source>
        <dbReference type="EMBL" id="KAG9186734.1"/>
    </source>
</evidence>
<evidence type="ECO:0000256" key="3">
    <source>
        <dbReference type="ARBA" id="ARBA00022448"/>
    </source>
</evidence>
<comment type="similarity">
    <text evidence="2 8">Belongs to the major facilitator superfamily. Sugar transporter (TC 2.A.1.1) family.</text>
</comment>
<dbReference type="InterPro" id="IPR005828">
    <property type="entry name" value="MFS_sugar_transport-like"/>
</dbReference>
<dbReference type="FunFam" id="1.20.1250.20:FF:000078">
    <property type="entry name" value="MFS maltose transporter, putative"/>
    <property type="match status" value="1"/>
</dbReference>
<feature type="transmembrane region" description="Helical" evidence="9">
    <location>
        <begin position="145"/>
        <end position="167"/>
    </location>
</feature>
<evidence type="ECO:0000256" key="1">
    <source>
        <dbReference type="ARBA" id="ARBA00004141"/>
    </source>
</evidence>
<feature type="transmembrane region" description="Helical" evidence="9">
    <location>
        <begin position="92"/>
        <end position="114"/>
    </location>
</feature>
<keyword evidence="12" id="KW-1185">Reference proteome</keyword>
<feature type="transmembrane region" description="Helical" evidence="9">
    <location>
        <begin position="179"/>
        <end position="202"/>
    </location>
</feature>
<dbReference type="Proteomes" id="UP001199106">
    <property type="component" value="Unassembled WGS sequence"/>
</dbReference>
<feature type="transmembrane region" description="Helical" evidence="9">
    <location>
        <begin position="334"/>
        <end position="354"/>
    </location>
</feature>
<feature type="transmembrane region" description="Helical" evidence="9">
    <location>
        <begin position="299"/>
        <end position="322"/>
    </location>
</feature>
<evidence type="ECO:0000256" key="5">
    <source>
        <dbReference type="ARBA" id="ARBA00022989"/>
    </source>
</evidence>
<dbReference type="InterPro" id="IPR020846">
    <property type="entry name" value="MFS_dom"/>
</dbReference>
<feature type="transmembrane region" description="Helical" evidence="9">
    <location>
        <begin position="463"/>
        <end position="481"/>
    </location>
</feature>
<dbReference type="PANTHER" id="PTHR48022">
    <property type="entry name" value="PLASTIDIC GLUCOSE TRANSPORTER 4"/>
    <property type="match status" value="1"/>
</dbReference>
<accession>A0AAD4I8F0</accession>
<comment type="subcellular location">
    <subcellularLocation>
        <location evidence="1">Membrane</location>
        <topology evidence="1">Multi-pass membrane protein</topology>
    </subcellularLocation>
</comment>
<dbReference type="Pfam" id="PF00083">
    <property type="entry name" value="Sugar_tr"/>
    <property type="match status" value="1"/>
</dbReference>
<dbReference type="InterPro" id="IPR003663">
    <property type="entry name" value="Sugar/inositol_transpt"/>
</dbReference>
<gene>
    <name evidence="11" type="ORF">G6011_09842</name>
</gene>
<evidence type="ECO:0000256" key="4">
    <source>
        <dbReference type="ARBA" id="ARBA00022692"/>
    </source>
</evidence>
<dbReference type="NCBIfam" id="TIGR00879">
    <property type="entry name" value="SP"/>
    <property type="match status" value="1"/>
</dbReference>
<comment type="caution">
    <text evidence="11">The sequence shown here is derived from an EMBL/GenBank/DDBJ whole genome shotgun (WGS) entry which is preliminary data.</text>
</comment>
<evidence type="ECO:0000313" key="12">
    <source>
        <dbReference type="Proteomes" id="UP001199106"/>
    </source>
</evidence>
<protein>
    <recommendedName>
        <fullName evidence="10">Major facilitator superfamily (MFS) profile domain-containing protein</fullName>
    </recommendedName>
</protein>
<proteinExistence type="inferred from homology"/>
<feature type="transmembrane region" description="Helical" evidence="9">
    <location>
        <begin position="41"/>
        <end position="72"/>
    </location>
</feature>
<feature type="transmembrane region" description="Helical" evidence="9">
    <location>
        <begin position="428"/>
        <end position="451"/>
    </location>
</feature>
<evidence type="ECO:0000259" key="10">
    <source>
        <dbReference type="PROSITE" id="PS50850"/>
    </source>
</evidence>
<dbReference type="PROSITE" id="PS50850">
    <property type="entry name" value="MFS"/>
    <property type="match status" value="1"/>
</dbReference>
<keyword evidence="3 8" id="KW-0813">Transport</keyword>
<keyword evidence="7" id="KW-0462">Maltose metabolism</keyword>
<evidence type="ECO:0000256" key="6">
    <source>
        <dbReference type="ARBA" id="ARBA00023136"/>
    </source>
</evidence>
<dbReference type="EMBL" id="JAANER010000008">
    <property type="protein sequence ID" value="KAG9186734.1"/>
    <property type="molecule type" value="Genomic_DNA"/>
</dbReference>
<dbReference type="InterPro" id="IPR005829">
    <property type="entry name" value="Sugar_transporter_CS"/>
</dbReference>
<evidence type="ECO:0000256" key="9">
    <source>
        <dbReference type="SAM" id="Phobius"/>
    </source>
</evidence>
<keyword evidence="4 9" id="KW-0812">Transmembrane</keyword>
<feature type="transmembrane region" description="Helical" evidence="9">
    <location>
        <begin position="214"/>
        <end position="232"/>
    </location>
</feature>
<feature type="transmembrane region" description="Helical" evidence="9">
    <location>
        <begin position="389"/>
        <end position="416"/>
    </location>
</feature>
<feature type="transmembrane region" description="Helical" evidence="9">
    <location>
        <begin position="363"/>
        <end position="383"/>
    </location>
</feature>
<sequence length="538" mass="58211">MEGSTEKTIDGHLEDAQVPHVEHPTNHKSPGFSDLWQQKRILAWCLLVFLLPVNFGFELALVGNIIAIPAFLNRFGHETANGAIEISASDQQVLNAATTIGIFVAAFAAGFIADKIGRRKVVLAGCLLCIVGILVQGFANSIMMLFGGKLISTLGYGLGHALSPVYVAEIVPDNLRGICLTLVNTMIVVGQWSCALVGYGGSFVDNDWGWRMPILAQLLPPVLMVVLGTILLPESPSWLILHGQHDTAIAALRKFNGPDYDAAAAVAVLEAAVQKEHALQSESASYLECFRGVNLRRTLIVCLVYIAQQFVGANFVQGYLPYYFTQAGVENPVGIAQVSYAIQLVGNIVSLFLVDRIGRRPMIVYGTIAITCLLLLIGGLGTLENNRTALQAVVGFMSFWGFLFQLTLGAVAYAVGGETPTARLRQKTYSINVMSNTAAACLVTQLVPILINPGNANLGAKVAFVFFAPSVPLSIYLYFCFPEMKGRSYLELETMFQKGLPARSFKDYKCEIEVATTTEDDGLEKPVAIVHDEGLSKV</sequence>
<dbReference type="GO" id="GO:0000023">
    <property type="term" value="P:maltose metabolic process"/>
    <property type="evidence" value="ECO:0007669"/>
    <property type="project" value="UniProtKB-KW"/>
</dbReference>
<evidence type="ECO:0000256" key="7">
    <source>
        <dbReference type="ARBA" id="ARBA00026248"/>
    </source>
</evidence>
<feature type="transmembrane region" description="Helical" evidence="9">
    <location>
        <begin position="121"/>
        <end position="139"/>
    </location>
</feature>
<dbReference type="GO" id="GO:0016020">
    <property type="term" value="C:membrane"/>
    <property type="evidence" value="ECO:0007669"/>
    <property type="project" value="UniProtKB-SubCell"/>
</dbReference>
<organism evidence="11 12">
    <name type="scientific">Alternaria panax</name>
    <dbReference type="NCBI Taxonomy" id="48097"/>
    <lineage>
        <taxon>Eukaryota</taxon>
        <taxon>Fungi</taxon>
        <taxon>Dikarya</taxon>
        <taxon>Ascomycota</taxon>
        <taxon>Pezizomycotina</taxon>
        <taxon>Dothideomycetes</taxon>
        <taxon>Pleosporomycetidae</taxon>
        <taxon>Pleosporales</taxon>
        <taxon>Pleosporineae</taxon>
        <taxon>Pleosporaceae</taxon>
        <taxon>Alternaria</taxon>
        <taxon>Alternaria sect. Panax</taxon>
    </lineage>
</organism>
<dbReference type="SUPFAM" id="SSF103473">
    <property type="entry name" value="MFS general substrate transporter"/>
    <property type="match status" value="1"/>
</dbReference>
<evidence type="ECO:0000256" key="8">
    <source>
        <dbReference type="RuleBase" id="RU003346"/>
    </source>
</evidence>
<dbReference type="InterPro" id="IPR036259">
    <property type="entry name" value="MFS_trans_sf"/>
</dbReference>
<dbReference type="InterPro" id="IPR050360">
    <property type="entry name" value="MFS_Sugar_Transporters"/>
</dbReference>
<reference evidence="11" key="1">
    <citation type="submission" date="2021-07" db="EMBL/GenBank/DDBJ databases">
        <title>Genome Resource of American Ginseng Black Spot Pathogen Alternaria panax.</title>
        <authorList>
            <person name="Qiu C."/>
            <person name="Wang W."/>
            <person name="Liu Z."/>
        </authorList>
    </citation>
    <scope>NUCLEOTIDE SEQUENCE</scope>
    <source>
        <strain evidence="11">BNCC115425</strain>
    </source>
</reference>
<dbReference type="PANTHER" id="PTHR48022:SF5">
    <property type="entry name" value="ALPHA-GLUCOSIDES PERMEASE MPH2-RELATED"/>
    <property type="match status" value="1"/>
</dbReference>
<dbReference type="Gene3D" id="1.20.1250.20">
    <property type="entry name" value="MFS general substrate transporter like domains"/>
    <property type="match status" value="1"/>
</dbReference>
<dbReference type="PROSITE" id="PS00216">
    <property type="entry name" value="SUGAR_TRANSPORT_1"/>
    <property type="match status" value="2"/>
</dbReference>